<evidence type="ECO:0000313" key="2">
    <source>
        <dbReference type="EMBL" id="KXK26600.1"/>
    </source>
</evidence>
<evidence type="ECO:0000256" key="1">
    <source>
        <dbReference type="SAM" id="Phobius"/>
    </source>
</evidence>
<gene>
    <name evidence="2" type="ORF">TR69_WS6001000606</name>
</gene>
<dbReference type="EMBL" id="JYNZ01000003">
    <property type="protein sequence ID" value="KXK26600.1"/>
    <property type="molecule type" value="Genomic_DNA"/>
</dbReference>
<comment type="caution">
    <text evidence="2">The sequence shown here is derived from an EMBL/GenBank/DDBJ whole genome shotgun (WGS) entry which is preliminary data.</text>
</comment>
<sequence length="224" mass="25475">MPRINTRTRIAIVTSLLTVAYIILQQTDFRLLLDFEFSFDPVKPLVLALLVYLGTYWALFFKISGERFITVLMFPAIGVFAVSLFAELAILTVFSELGQLSLLIVSAVFFWFFTYVMLLTVNILNAAYMQDIPLGQAARAAQFVLTLIISYFFFFLFFSNDIFLLFRLAGIHIVGALVVYIALWSIDFYFYQRLTVSLAIGVLLIFAAAVLSVWPVAAPYLAWY</sequence>
<proteinExistence type="predicted"/>
<evidence type="ECO:0000313" key="3">
    <source>
        <dbReference type="Proteomes" id="UP000070457"/>
    </source>
</evidence>
<accession>A0A136LY58</accession>
<name>A0A136LY58_9BACT</name>
<dbReference type="STRING" id="1617426.TR69_WS6001000606"/>
<feature type="transmembrane region" description="Helical" evidence="1">
    <location>
        <begin position="198"/>
        <end position="223"/>
    </location>
</feature>
<protein>
    <submittedName>
        <fullName evidence="2">Uncharacterized protein</fullName>
    </submittedName>
</protein>
<reference evidence="2 3" key="1">
    <citation type="submission" date="2015-02" db="EMBL/GenBank/DDBJ databases">
        <title>Improved understanding of the partial-nitritation anammox process through 23 genomes representing the majority of the microbial community.</title>
        <authorList>
            <person name="Speth D.R."/>
            <person name="In T Zandt M."/>
            <person name="Guerrero Cruz S."/>
            <person name="Jetten M.S."/>
            <person name="Dutilh B.E."/>
        </authorList>
    </citation>
    <scope>NUCLEOTIDE SEQUENCE [LARGE SCALE GENOMIC DNA]</scope>
    <source>
        <strain evidence="2">OLB20</strain>
    </source>
</reference>
<feature type="transmembrane region" description="Helical" evidence="1">
    <location>
        <begin position="68"/>
        <end position="94"/>
    </location>
</feature>
<keyword evidence="1" id="KW-0812">Transmembrane</keyword>
<feature type="transmembrane region" description="Helical" evidence="1">
    <location>
        <begin position="100"/>
        <end position="128"/>
    </location>
</feature>
<feature type="transmembrane region" description="Helical" evidence="1">
    <location>
        <begin position="44"/>
        <end position="61"/>
    </location>
</feature>
<dbReference type="AlphaFoldDB" id="A0A136LY58"/>
<feature type="transmembrane region" description="Helical" evidence="1">
    <location>
        <begin position="140"/>
        <end position="158"/>
    </location>
</feature>
<keyword evidence="1" id="KW-0472">Membrane</keyword>
<feature type="transmembrane region" description="Helical" evidence="1">
    <location>
        <begin position="7"/>
        <end position="24"/>
    </location>
</feature>
<dbReference type="Proteomes" id="UP000070457">
    <property type="component" value="Unassembled WGS sequence"/>
</dbReference>
<organism evidence="2 3">
    <name type="scientific">candidate division WS6 bacterium OLB20</name>
    <dbReference type="NCBI Taxonomy" id="1617426"/>
    <lineage>
        <taxon>Bacteria</taxon>
        <taxon>Candidatus Dojkabacteria</taxon>
    </lineage>
</organism>
<keyword evidence="1" id="KW-1133">Transmembrane helix</keyword>
<feature type="transmembrane region" description="Helical" evidence="1">
    <location>
        <begin position="164"/>
        <end position="186"/>
    </location>
</feature>